<reference evidence="7 8" key="1">
    <citation type="submission" date="2016-10" db="EMBL/GenBank/DDBJ databases">
        <authorList>
            <person name="de Groot N.N."/>
        </authorList>
    </citation>
    <scope>NUCLEOTIDE SEQUENCE [LARGE SCALE GENOMIC DNA]</scope>
    <source>
        <strain evidence="7 8">DSM 20581</strain>
    </source>
</reference>
<name>A0A1I5WI10_9LACT</name>
<evidence type="ECO:0000256" key="5">
    <source>
        <dbReference type="HAMAP-Rule" id="MF_00081"/>
    </source>
</evidence>
<evidence type="ECO:0000313" key="8">
    <source>
        <dbReference type="Proteomes" id="UP000199136"/>
    </source>
</evidence>
<dbReference type="InterPro" id="IPR021153">
    <property type="entry name" value="HrcA_C"/>
</dbReference>
<dbReference type="Gene3D" id="3.30.450.40">
    <property type="match status" value="1"/>
</dbReference>
<gene>
    <name evidence="5" type="primary">hrcA</name>
    <name evidence="7" type="ORF">SAMN04488506_0890</name>
</gene>
<keyword evidence="3 5" id="KW-0346">Stress response</keyword>
<dbReference type="RefSeq" id="WP_092479949.1">
    <property type="nucleotide sequence ID" value="NZ_FOXW01000003.1"/>
</dbReference>
<evidence type="ECO:0000256" key="2">
    <source>
        <dbReference type="ARBA" id="ARBA00023015"/>
    </source>
</evidence>
<evidence type="ECO:0000256" key="4">
    <source>
        <dbReference type="ARBA" id="ARBA00023163"/>
    </source>
</evidence>
<dbReference type="InterPro" id="IPR002571">
    <property type="entry name" value="HrcA"/>
</dbReference>
<proteinExistence type="inferred from homology"/>
<dbReference type="InterPro" id="IPR029016">
    <property type="entry name" value="GAF-like_dom_sf"/>
</dbReference>
<protein>
    <recommendedName>
        <fullName evidence="5">Heat-inducible transcription repressor HrcA</fullName>
    </recommendedName>
</protein>
<dbReference type="NCBIfam" id="TIGR00331">
    <property type="entry name" value="hrcA"/>
    <property type="match status" value="1"/>
</dbReference>
<dbReference type="PANTHER" id="PTHR34824:SF1">
    <property type="entry name" value="HEAT-INDUCIBLE TRANSCRIPTION REPRESSOR HRCA"/>
    <property type="match status" value="1"/>
</dbReference>
<dbReference type="InterPro" id="IPR036390">
    <property type="entry name" value="WH_DNA-bd_sf"/>
</dbReference>
<evidence type="ECO:0000313" key="7">
    <source>
        <dbReference type="EMBL" id="SFQ19340.1"/>
    </source>
</evidence>
<dbReference type="SUPFAM" id="SSF46785">
    <property type="entry name" value="Winged helix' DNA-binding domain"/>
    <property type="match status" value="1"/>
</dbReference>
<keyword evidence="1 5" id="KW-0678">Repressor</keyword>
<comment type="similarity">
    <text evidence="5">Belongs to the HrcA family.</text>
</comment>
<dbReference type="PANTHER" id="PTHR34824">
    <property type="entry name" value="HEAT-INDUCIBLE TRANSCRIPTION REPRESSOR HRCA"/>
    <property type="match status" value="1"/>
</dbReference>
<dbReference type="STRING" id="82801.SAMN04488506_0890"/>
<dbReference type="AlphaFoldDB" id="A0A1I5WI10"/>
<dbReference type="GO" id="GO:0003677">
    <property type="term" value="F:DNA binding"/>
    <property type="evidence" value="ECO:0007669"/>
    <property type="project" value="InterPro"/>
</dbReference>
<dbReference type="OrthoDB" id="9783139at2"/>
<dbReference type="InterPro" id="IPR036388">
    <property type="entry name" value="WH-like_DNA-bd_sf"/>
</dbReference>
<dbReference type="PIRSF" id="PIRSF005485">
    <property type="entry name" value="HrcA"/>
    <property type="match status" value="1"/>
</dbReference>
<dbReference type="Gene3D" id="3.30.390.60">
    <property type="entry name" value="Heat-inducible transcription repressor hrca homolog, domain 3"/>
    <property type="match status" value="1"/>
</dbReference>
<keyword evidence="4 5" id="KW-0804">Transcription</keyword>
<dbReference type="EMBL" id="FOXW01000003">
    <property type="protein sequence ID" value="SFQ19340.1"/>
    <property type="molecule type" value="Genomic_DNA"/>
</dbReference>
<dbReference type="InterPro" id="IPR023120">
    <property type="entry name" value="WHTH_transcript_rep_HrcA_IDD"/>
</dbReference>
<comment type="function">
    <text evidence="5">Negative regulator of class I heat shock genes (grpE-dnaK-dnaJ and groELS operons). Prevents heat-shock induction of these operons.</text>
</comment>
<dbReference type="Proteomes" id="UP000199136">
    <property type="component" value="Unassembled WGS sequence"/>
</dbReference>
<evidence type="ECO:0000259" key="6">
    <source>
        <dbReference type="Pfam" id="PF01628"/>
    </source>
</evidence>
<evidence type="ECO:0000256" key="1">
    <source>
        <dbReference type="ARBA" id="ARBA00022491"/>
    </source>
</evidence>
<sequence>MLTERQILILKSIVILFTKYGHPVGSKTLLDETDIDASSATVRNEMVRLEEMGYLQKTHSSSGRVPSKKGYRFYVDYLLHPTTVDHDKVETIQKAFDNPFFQIDEIVVKSAEVLSNLTSYTAISLGPEIKESKLTGFRLVPLNERRVMAILVTDKGHIEEQIFTVPKGFDLNNLEKIVALFNDQLIGHSLVEVFKMLQEDVPLLIHKYMRTAEGMMELINGLFMKAVRERMHIGGKMNMLDYSDNMDIHQFKSIYSFMEGNQDLASLLGQQKQDIEVRIGNELNIEFLANFSLISATYDVEELGTGTIAILGPTNMPYSKMIGLMDVFRNELSKKIIDHHHSMDDY</sequence>
<dbReference type="Gene3D" id="1.10.10.10">
    <property type="entry name" value="Winged helix-like DNA-binding domain superfamily/Winged helix DNA-binding domain"/>
    <property type="match status" value="1"/>
</dbReference>
<evidence type="ECO:0000256" key="3">
    <source>
        <dbReference type="ARBA" id="ARBA00023016"/>
    </source>
</evidence>
<dbReference type="Pfam" id="PF01628">
    <property type="entry name" value="HrcA"/>
    <property type="match status" value="1"/>
</dbReference>
<dbReference type="HAMAP" id="MF_00081">
    <property type="entry name" value="HrcA"/>
    <property type="match status" value="1"/>
</dbReference>
<feature type="domain" description="Heat-inducible transcription repressor HrcA C-terminal" evidence="6">
    <location>
        <begin position="104"/>
        <end position="322"/>
    </location>
</feature>
<keyword evidence="2 5" id="KW-0805">Transcription regulation</keyword>
<keyword evidence="8" id="KW-1185">Reference proteome</keyword>
<dbReference type="GO" id="GO:0045892">
    <property type="term" value="P:negative regulation of DNA-templated transcription"/>
    <property type="evidence" value="ECO:0007669"/>
    <property type="project" value="UniProtKB-UniRule"/>
</dbReference>
<accession>A0A1I5WI10</accession>
<dbReference type="SUPFAM" id="SSF55781">
    <property type="entry name" value="GAF domain-like"/>
    <property type="match status" value="1"/>
</dbReference>
<organism evidence="7 8">
    <name type="scientific">Desemzia incerta</name>
    <dbReference type="NCBI Taxonomy" id="82801"/>
    <lineage>
        <taxon>Bacteria</taxon>
        <taxon>Bacillati</taxon>
        <taxon>Bacillota</taxon>
        <taxon>Bacilli</taxon>
        <taxon>Lactobacillales</taxon>
        <taxon>Carnobacteriaceae</taxon>
        <taxon>Desemzia</taxon>
    </lineage>
</organism>